<reference evidence="6 7" key="2">
    <citation type="journal article" date="2018" name="Nature">
        <title>Mutant phenotypes for thousands of bacterial genes of unknown function.</title>
        <authorList>
            <person name="Price M.N."/>
            <person name="Wetmore K.M."/>
            <person name="Waters R.J."/>
            <person name="Callaghan M."/>
            <person name="Ray J."/>
            <person name="Liu H."/>
            <person name="Kuehl J.V."/>
            <person name="Melnyk R.A."/>
            <person name="Lamson J.S."/>
            <person name="Suh Y."/>
            <person name="Carlson H.K."/>
            <person name="Esquivel Z."/>
            <person name="Sadeeshkumar H."/>
            <person name="Chakraborty R."/>
            <person name="Zane G.M."/>
            <person name="Rubin B.E."/>
            <person name="Wall J.D."/>
            <person name="Visel A."/>
            <person name="Bristow J."/>
            <person name="Blow M.J."/>
            <person name="Arkin A.P."/>
            <person name="Deutschbauer A.M."/>
        </authorList>
    </citation>
    <scope>NUCLEOTIDE SEQUENCE [LARGE SCALE GENOMIC DNA]</scope>
    <source>
        <strain evidence="6 7">FW300-N2E3</strain>
    </source>
</reference>
<gene>
    <name evidence="6" type="ORF">AO353_00480</name>
</gene>
<dbReference type="PANTHER" id="PTHR34478">
    <property type="entry name" value="PROTEIN LEMA"/>
    <property type="match status" value="1"/>
</dbReference>
<protein>
    <recommendedName>
        <fullName evidence="8">LemA family protein</fullName>
    </recommendedName>
</protein>
<keyword evidence="3" id="KW-0812">Transmembrane</keyword>
<dbReference type="SUPFAM" id="SSF140478">
    <property type="entry name" value="LemA-like"/>
    <property type="match status" value="1"/>
</dbReference>
<keyword evidence="4" id="KW-1133">Transmembrane helix</keyword>
<accession>A0A0N9W9J1</accession>
<dbReference type="Pfam" id="PF04011">
    <property type="entry name" value="LemA"/>
    <property type="match status" value="1"/>
</dbReference>
<comment type="subcellular location">
    <subcellularLocation>
        <location evidence="1">Membrane</location>
        <topology evidence="1">Single-pass membrane protein</topology>
    </subcellularLocation>
</comment>
<name>A0A0N9W9J1_PSEFL</name>
<proteinExistence type="inferred from homology"/>
<dbReference type="EMBL" id="CP012830">
    <property type="protein sequence ID" value="ALH99586.1"/>
    <property type="molecule type" value="Genomic_DNA"/>
</dbReference>
<reference evidence="7" key="1">
    <citation type="submission" date="2015-09" db="EMBL/GenBank/DDBJ databases">
        <title>Whole genome sequence of Pseudomonas fluorescens FW300-N2E3.</title>
        <authorList>
            <person name="Ray J."/>
            <person name="Melnyk R."/>
            <person name="Deutschbauer A."/>
        </authorList>
    </citation>
    <scope>NUCLEOTIDE SEQUENCE [LARGE SCALE GENOMIC DNA]</scope>
    <source>
        <strain evidence="7">FW300-N2E3</strain>
    </source>
</reference>
<dbReference type="InterPro" id="IPR023353">
    <property type="entry name" value="LemA-like_dom_sf"/>
</dbReference>
<comment type="similarity">
    <text evidence="2">Belongs to the LemA family.</text>
</comment>
<keyword evidence="5" id="KW-0472">Membrane</keyword>
<evidence type="ECO:0000313" key="7">
    <source>
        <dbReference type="Proteomes" id="UP000066487"/>
    </source>
</evidence>
<evidence type="ECO:0000256" key="2">
    <source>
        <dbReference type="ARBA" id="ARBA00008854"/>
    </source>
</evidence>
<evidence type="ECO:0000256" key="3">
    <source>
        <dbReference type="ARBA" id="ARBA00022692"/>
    </source>
</evidence>
<dbReference type="InterPro" id="IPR007156">
    <property type="entry name" value="MamQ_LemA"/>
</dbReference>
<dbReference type="Gene3D" id="1.20.1440.20">
    <property type="entry name" value="LemA-like domain"/>
    <property type="match status" value="1"/>
</dbReference>
<evidence type="ECO:0000256" key="5">
    <source>
        <dbReference type="ARBA" id="ARBA00023136"/>
    </source>
</evidence>
<evidence type="ECO:0000256" key="4">
    <source>
        <dbReference type="ARBA" id="ARBA00022989"/>
    </source>
</evidence>
<evidence type="ECO:0008006" key="8">
    <source>
        <dbReference type="Google" id="ProtNLM"/>
    </source>
</evidence>
<evidence type="ECO:0000313" key="6">
    <source>
        <dbReference type="EMBL" id="ALH99586.1"/>
    </source>
</evidence>
<dbReference type="GO" id="GO:0016020">
    <property type="term" value="C:membrane"/>
    <property type="evidence" value="ECO:0007669"/>
    <property type="project" value="UniProtKB-SubCell"/>
</dbReference>
<organism evidence="6 7">
    <name type="scientific">Pseudomonas fluorescens</name>
    <dbReference type="NCBI Taxonomy" id="294"/>
    <lineage>
        <taxon>Bacteria</taxon>
        <taxon>Pseudomonadati</taxon>
        <taxon>Pseudomonadota</taxon>
        <taxon>Gammaproteobacteria</taxon>
        <taxon>Pseudomonadales</taxon>
        <taxon>Pseudomonadaceae</taxon>
        <taxon>Pseudomonas</taxon>
    </lineage>
</organism>
<sequence>MALLLIFAVLIGITFWICYNRIIGRHNRAQRAWADVLVYERQKTRVLDQLELQVAGFKTYEGALLEKITGLRSAIGKLPQEANGDALQSVQKGTRELLAGLSVAFEAYPELKANELVGNFMREITEQQENVGAAITLFNGAVEIFNNSIQMFPSSLVNGCLNKKNAIIPFSDSEASAVFEYKPNF</sequence>
<dbReference type="Proteomes" id="UP000066487">
    <property type="component" value="Chromosome"/>
</dbReference>
<evidence type="ECO:0000256" key="1">
    <source>
        <dbReference type="ARBA" id="ARBA00004167"/>
    </source>
</evidence>
<dbReference type="RefSeq" id="WP_054593189.1">
    <property type="nucleotide sequence ID" value="NZ_CP012830.1"/>
</dbReference>
<dbReference type="OrthoDB" id="9804152at2"/>
<dbReference type="AlphaFoldDB" id="A0A0N9W9J1"/>
<dbReference type="PANTHER" id="PTHR34478:SF1">
    <property type="entry name" value="PROTEIN LEMA"/>
    <property type="match status" value="1"/>
</dbReference>